<keyword evidence="2 6" id="KW-0436">Ligase</keyword>
<accession>A0A0S4XNC0</accession>
<dbReference type="InterPro" id="IPR036914">
    <property type="entry name" value="MGS-like_dom_sf"/>
</dbReference>
<evidence type="ECO:0000313" key="6">
    <source>
        <dbReference type="EMBL" id="CUV65484.1"/>
    </source>
</evidence>
<dbReference type="Pfam" id="PF02142">
    <property type="entry name" value="MGS"/>
    <property type="match status" value="1"/>
</dbReference>
<name>A0A0S4XNC0_9BACT</name>
<dbReference type="SUPFAM" id="SSF56059">
    <property type="entry name" value="Glutathione synthetase ATP-binding domain-like"/>
    <property type="match status" value="1"/>
</dbReference>
<evidence type="ECO:0000256" key="4">
    <source>
        <dbReference type="ARBA" id="ARBA00022840"/>
    </source>
</evidence>
<dbReference type="Gene3D" id="3.30.470.20">
    <property type="entry name" value="ATP-grasp fold, B domain"/>
    <property type="match status" value="1"/>
</dbReference>
<evidence type="ECO:0000256" key="1">
    <source>
        <dbReference type="ARBA" id="ARBA00012738"/>
    </source>
</evidence>
<organism evidence="6">
    <name type="scientific">Sulfurovum sp. enrichment culture clone C5</name>
    <dbReference type="NCBI Taxonomy" id="497650"/>
    <lineage>
        <taxon>Bacteria</taxon>
        <taxon>Pseudomonadati</taxon>
        <taxon>Campylobacterota</taxon>
        <taxon>Epsilonproteobacteria</taxon>
        <taxon>Campylobacterales</taxon>
        <taxon>Sulfurovaceae</taxon>
        <taxon>Sulfurovum</taxon>
        <taxon>environmental samples</taxon>
    </lineage>
</organism>
<dbReference type="SUPFAM" id="SSF52335">
    <property type="entry name" value="Methylglyoxal synthase-like"/>
    <property type="match status" value="1"/>
</dbReference>
<dbReference type="InterPro" id="IPR011607">
    <property type="entry name" value="MGS-like_dom"/>
</dbReference>
<dbReference type="GO" id="GO:0005737">
    <property type="term" value="C:cytoplasm"/>
    <property type="evidence" value="ECO:0007669"/>
    <property type="project" value="TreeGrafter"/>
</dbReference>
<dbReference type="GO" id="GO:0005524">
    <property type="term" value="F:ATP binding"/>
    <property type="evidence" value="ECO:0007669"/>
    <property type="project" value="UniProtKB-KW"/>
</dbReference>
<dbReference type="AlphaFoldDB" id="A0A0S4XNC0"/>
<evidence type="ECO:0000256" key="2">
    <source>
        <dbReference type="ARBA" id="ARBA00022598"/>
    </source>
</evidence>
<dbReference type="GO" id="GO:0004088">
    <property type="term" value="F:carbamoyl-phosphate synthase (glutamine-hydrolyzing) activity"/>
    <property type="evidence" value="ECO:0007669"/>
    <property type="project" value="UniProtKB-EC"/>
</dbReference>
<dbReference type="PROSITE" id="PS51855">
    <property type="entry name" value="MGS"/>
    <property type="match status" value="1"/>
</dbReference>
<protein>
    <recommendedName>
        <fullName evidence="1">carbamoyl-phosphate synthase (glutamine-hydrolyzing)</fullName>
        <ecNumber evidence="1">6.3.5.5</ecNumber>
    </recommendedName>
</protein>
<dbReference type="PANTHER" id="PTHR11405">
    <property type="entry name" value="CARBAMOYLTRANSFERASE FAMILY MEMBER"/>
    <property type="match status" value="1"/>
</dbReference>
<sequence length="220" mass="23859">MIQGDLREALKYYDTFNVVNFDKEIMEPNLKNHIAVKEAVFPFNKLPGSDLILGPEMKSTGEVMGISDNFGMSFAKSQFASKNNIPLSGKLFLSLTENDKCFAGEIGEVFTNLGFEIVATSGTHKALIEAGIISTKVLKVSEGRPNIDDMIKNGDISLAINTSDNKSSKDDAKIIRQSVLTGNIAYFTTVAAARATALAIKELQISGNSLEPKALQDYLS</sequence>
<dbReference type="GO" id="GO:0006541">
    <property type="term" value="P:glutamine metabolic process"/>
    <property type="evidence" value="ECO:0007669"/>
    <property type="project" value="TreeGrafter"/>
</dbReference>
<keyword evidence="4" id="KW-0067">ATP-binding</keyword>
<dbReference type="EMBL" id="FAXN01000037">
    <property type="protein sequence ID" value="CUV65484.1"/>
    <property type="molecule type" value="Genomic_DNA"/>
</dbReference>
<reference evidence="6" key="1">
    <citation type="submission" date="2015-11" db="EMBL/GenBank/DDBJ databases">
        <authorList>
            <person name="Zhang Y."/>
            <person name="Guo Z."/>
        </authorList>
    </citation>
    <scope>NUCLEOTIDE SEQUENCE</scope>
    <source>
        <strain evidence="6">BN30871</strain>
    </source>
</reference>
<evidence type="ECO:0000256" key="3">
    <source>
        <dbReference type="ARBA" id="ARBA00022741"/>
    </source>
</evidence>
<dbReference type="PANTHER" id="PTHR11405:SF53">
    <property type="entry name" value="CARBAMOYL-PHOSPHATE SYNTHASE [AMMONIA], MITOCHONDRIAL"/>
    <property type="match status" value="1"/>
</dbReference>
<keyword evidence="3" id="KW-0547">Nucleotide-binding</keyword>
<dbReference type="Gene3D" id="3.40.50.1380">
    <property type="entry name" value="Methylglyoxal synthase-like domain"/>
    <property type="match status" value="1"/>
</dbReference>
<dbReference type="InterPro" id="IPR033937">
    <property type="entry name" value="MGS_CPS_CarB"/>
</dbReference>
<evidence type="ECO:0000259" key="5">
    <source>
        <dbReference type="PROSITE" id="PS51855"/>
    </source>
</evidence>
<feature type="domain" description="MGS-like" evidence="5">
    <location>
        <begin position="83"/>
        <end position="220"/>
    </location>
</feature>
<dbReference type="CDD" id="cd01424">
    <property type="entry name" value="MGS_CPS_II"/>
    <property type="match status" value="1"/>
</dbReference>
<dbReference type="SMART" id="SM00851">
    <property type="entry name" value="MGS"/>
    <property type="match status" value="1"/>
</dbReference>
<gene>
    <name evidence="6" type="ORF">BN3087_370004</name>
</gene>
<dbReference type="EC" id="6.3.5.5" evidence="1"/>
<proteinExistence type="predicted"/>